<evidence type="ECO:0000313" key="1">
    <source>
        <dbReference type="EMBL" id="EGI58348.1"/>
    </source>
</evidence>
<reference evidence="1" key="1">
    <citation type="submission" date="2011-02" db="EMBL/GenBank/DDBJ databases">
        <title>The genome of the leaf-cutting ant Acromyrmex echinatior suggests key adaptations to social evolution and fungus farming.</title>
        <authorList>
            <person name="Nygaard S."/>
            <person name="Zhang G."/>
        </authorList>
    </citation>
    <scope>NUCLEOTIDE SEQUENCE</scope>
</reference>
<dbReference type="STRING" id="103372.F4X5D4"/>
<protein>
    <submittedName>
        <fullName evidence="1">Uncharacterized protein</fullName>
    </submittedName>
</protein>
<keyword evidence="2" id="KW-1185">Reference proteome</keyword>
<accession>F4X5D4</accession>
<dbReference type="AlphaFoldDB" id="F4X5D4"/>
<dbReference type="Proteomes" id="UP000007755">
    <property type="component" value="Unassembled WGS sequence"/>
</dbReference>
<organism evidence="2">
    <name type="scientific">Acromyrmex echinatior</name>
    <name type="common">Panamanian leafcutter ant</name>
    <name type="synonym">Acromyrmex octospinosus echinatior</name>
    <dbReference type="NCBI Taxonomy" id="103372"/>
    <lineage>
        <taxon>Eukaryota</taxon>
        <taxon>Metazoa</taxon>
        <taxon>Ecdysozoa</taxon>
        <taxon>Arthropoda</taxon>
        <taxon>Hexapoda</taxon>
        <taxon>Insecta</taxon>
        <taxon>Pterygota</taxon>
        <taxon>Neoptera</taxon>
        <taxon>Endopterygota</taxon>
        <taxon>Hymenoptera</taxon>
        <taxon>Apocrita</taxon>
        <taxon>Aculeata</taxon>
        <taxon>Formicoidea</taxon>
        <taxon>Formicidae</taxon>
        <taxon>Myrmicinae</taxon>
        <taxon>Acromyrmex</taxon>
    </lineage>
</organism>
<name>F4X5D4_ACREC</name>
<gene>
    <name evidence="1" type="ORF">G5I_13566</name>
</gene>
<proteinExistence type="predicted"/>
<dbReference type="InParanoid" id="F4X5D4"/>
<sequence length="443" mass="50127">MLRPVSPLHVYLLRSLQVTRLRSWMARLGGDGKINCRTSDIPSGETVIPDQSFKSDTTCNSASLLICSTKLQCNASYSVMVSSVYSGGTVNTRTGDFKNDIVTFPLACAEALPSWLTLASPALTFTLLVRGAYLHMRIHMHIMDEPVVRAAKMEPEVVQALREEPGVDSALPLDVPADGVVFLVQFQAGNLDYMNVRLGAQKLGLRRALPVPLSQHGKSSAHFARKMKRDKGHIKDIYSSTAYRQTIPTFVFDGTVGGLSMRHIGLRQLAMFIEVPVAICRRIAEGIAHILPKLHSKVTAGHICLKIKHATLRSQRDETRQSWSDDLSRLRIIALSLSLPNNEKELRLFLIYFETLNLNMLLEKIHQESWSDDLSRLRIIALSLSLPNNYMRFIYYRHDMLRDHQFGLVRSSTGIFKLLSFFLRATADLWYLPWCLDSMWLYH</sequence>
<dbReference type="EMBL" id="GL888711">
    <property type="protein sequence ID" value="EGI58348.1"/>
    <property type="molecule type" value="Genomic_DNA"/>
</dbReference>
<evidence type="ECO:0000313" key="2">
    <source>
        <dbReference type="Proteomes" id="UP000007755"/>
    </source>
</evidence>